<dbReference type="Proteomes" id="UP001162164">
    <property type="component" value="Unassembled WGS sequence"/>
</dbReference>
<sequence>EVYNLGLRTPDHRHGTHHPNGFFKEKNLGQKNSLQLRPVVGIKEKLLTQLLTEHGDGFKNFLRMDHSRFLMLHNVIEHYISKQDTQMRGCINSRLQLATTLRFLATGDSYKSLEYLTRIICFYNIHFCTKRQPSNIRNIEHQDSNNYSILARSIREEFADYFYNEGQAIDINKRHDFLKPYNQKRIFNYRLCRARRILENTFGILANRFRIFHTCIN</sequence>
<gene>
    <name evidence="2" type="ORF">NQ317_007674</name>
</gene>
<evidence type="ECO:0000313" key="2">
    <source>
        <dbReference type="EMBL" id="KAJ8955928.1"/>
    </source>
</evidence>
<comment type="caution">
    <text evidence="2">The sequence shown here is derived from an EMBL/GenBank/DDBJ whole genome shotgun (WGS) entry which is preliminary data.</text>
</comment>
<dbReference type="EMBL" id="JAPWTJ010003492">
    <property type="protein sequence ID" value="KAJ8955928.1"/>
    <property type="molecule type" value="Genomic_DNA"/>
</dbReference>
<keyword evidence="3" id="KW-1185">Reference proteome</keyword>
<feature type="non-terminal residue" evidence="2">
    <location>
        <position position="1"/>
    </location>
</feature>
<organism evidence="2 3">
    <name type="scientific">Molorchus minor</name>
    <dbReference type="NCBI Taxonomy" id="1323400"/>
    <lineage>
        <taxon>Eukaryota</taxon>
        <taxon>Metazoa</taxon>
        <taxon>Ecdysozoa</taxon>
        <taxon>Arthropoda</taxon>
        <taxon>Hexapoda</taxon>
        <taxon>Insecta</taxon>
        <taxon>Pterygota</taxon>
        <taxon>Neoptera</taxon>
        <taxon>Endopterygota</taxon>
        <taxon>Coleoptera</taxon>
        <taxon>Polyphaga</taxon>
        <taxon>Cucujiformia</taxon>
        <taxon>Chrysomeloidea</taxon>
        <taxon>Cerambycidae</taxon>
        <taxon>Lamiinae</taxon>
        <taxon>Monochamini</taxon>
        <taxon>Molorchus</taxon>
    </lineage>
</organism>
<evidence type="ECO:0000313" key="3">
    <source>
        <dbReference type="Proteomes" id="UP001162164"/>
    </source>
</evidence>
<proteinExistence type="predicted"/>
<feature type="region of interest" description="Disordered" evidence="1">
    <location>
        <begin position="1"/>
        <end position="24"/>
    </location>
</feature>
<protein>
    <recommendedName>
        <fullName evidence="4">DDE Tnp4 domain-containing protein</fullName>
    </recommendedName>
</protein>
<evidence type="ECO:0008006" key="4">
    <source>
        <dbReference type="Google" id="ProtNLM"/>
    </source>
</evidence>
<evidence type="ECO:0000256" key="1">
    <source>
        <dbReference type="SAM" id="MobiDB-lite"/>
    </source>
</evidence>
<accession>A0ABQ9IQX6</accession>
<reference evidence="2" key="1">
    <citation type="journal article" date="2023" name="Insect Mol. Biol.">
        <title>Genome sequencing provides insights into the evolution of gene families encoding plant cell wall-degrading enzymes in longhorned beetles.</title>
        <authorList>
            <person name="Shin N.R."/>
            <person name="Okamura Y."/>
            <person name="Kirsch R."/>
            <person name="Pauchet Y."/>
        </authorList>
    </citation>
    <scope>NUCLEOTIDE SEQUENCE</scope>
    <source>
        <strain evidence="2">MMC_N1</strain>
    </source>
</reference>
<name>A0ABQ9IQX6_9CUCU</name>